<organism evidence="3">
    <name type="scientific">Mucochytrium quahogii</name>
    <dbReference type="NCBI Taxonomy" id="96639"/>
    <lineage>
        <taxon>Eukaryota</taxon>
        <taxon>Sar</taxon>
        <taxon>Stramenopiles</taxon>
        <taxon>Bigyra</taxon>
        <taxon>Labyrinthulomycetes</taxon>
        <taxon>Thraustochytrida</taxon>
        <taxon>Thraustochytriidae</taxon>
        <taxon>Mucochytrium</taxon>
    </lineage>
</organism>
<dbReference type="InterPro" id="IPR026704">
    <property type="entry name" value="KATNIP"/>
</dbReference>
<evidence type="ECO:0000259" key="2">
    <source>
        <dbReference type="Pfam" id="PF14652"/>
    </source>
</evidence>
<name>A0A7S2RQK6_9STRA</name>
<feature type="region of interest" description="Disordered" evidence="1">
    <location>
        <begin position="83"/>
        <end position="111"/>
    </location>
</feature>
<dbReference type="AlphaFoldDB" id="A0A7S2RQK6"/>
<gene>
    <name evidence="3" type="ORF">QSP1433_LOCUS5991</name>
</gene>
<proteinExistence type="predicted"/>
<dbReference type="Pfam" id="PF14652">
    <property type="entry name" value="DUF4457"/>
    <property type="match status" value="1"/>
</dbReference>
<dbReference type="InterPro" id="IPR027859">
    <property type="entry name" value="KATNIP_dom"/>
</dbReference>
<reference evidence="3" key="1">
    <citation type="submission" date="2021-01" db="EMBL/GenBank/DDBJ databases">
        <authorList>
            <person name="Corre E."/>
            <person name="Pelletier E."/>
            <person name="Niang G."/>
            <person name="Scheremetjew M."/>
            <person name="Finn R."/>
            <person name="Kale V."/>
            <person name="Holt S."/>
            <person name="Cochrane G."/>
            <person name="Meng A."/>
            <person name="Brown T."/>
            <person name="Cohen L."/>
        </authorList>
    </citation>
    <scope>NUCLEOTIDE SEQUENCE</scope>
    <source>
        <strain evidence="3">NY070348D</strain>
    </source>
</reference>
<feature type="domain" description="KATNIP" evidence="2">
    <location>
        <begin position="391"/>
        <end position="709"/>
    </location>
</feature>
<accession>A0A7S2RQK6</accession>
<evidence type="ECO:0000313" key="3">
    <source>
        <dbReference type="EMBL" id="CAD9677962.1"/>
    </source>
</evidence>
<feature type="region of interest" description="Disordered" evidence="1">
    <location>
        <begin position="143"/>
        <end position="162"/>
    </location>
</feature>
<evidence type="ECO:0000256" key="1">
    <source>
        <dbReference type="SAM" id="MobiDB-lite"/>
    </source>
</evidence>
<dbReference type="EMBL" id="HBHK01009634">
    <property type="protein sequence ID" value="CAD9677962.1"/>
    <property type="molecule type" value="Transcribed_RNA"/>
</dbReference>
<dbReference type="PANTHER" id="PTHR21534">
    <property type="entry name" value="KATANIN-INTERACTING PROTEIN"/>
    <property type="match status" value="1"/>
</dbReference>
<dbReference type="PANTHER" id="PTHR21534:SF0">
    <property type="entry name" value="KATANIN-INTERACTING PROTEIN"/>
    <property type="match status" value="1"/>
</dbReference>
<protein>
    <recommendedName>
        <fullName evidence="2">KATNIP domain-containing protein</fullName>
    </recommendedName>
</protein>
<sequence>MTLDDQIHQHLRMLEERNKSKRLSEERKLSNEAQRKKALERGFHTHFRGANEEYVAKQRVYEKEGKCTNCGSIRHTSCTTKIRRKPRVQARPTKARDETTTRPLGENVNNQYPKQKSRFSKIGSQIAAGKNRKTWGQVVEPSFEAPHDGREDQENNVWETKGGGMDISFKKGLLDLDKVVDEEEEEEEYESSFEKLSDASTAEEIEEEIEESTEVLCTEEIESKEGTGVNNSKRRNSLEFGDLEAGVYYQYPEMRSVLKEVSSAPDTLDTAVLDTSCKLNESSTSSTSRSFLHDRPVVTTRTSPIYTRTKCMSARGSPYGPARVSKLYSPGNDEVVTLPSFGSTSGESIYNEPLSTSCESPGTASPYVSPHRPLSVVNPVPVLPRGRHLQLNFVETWGDIYYLGLTGIVLLVKKNGALEEQLIHLNQISANPPDINVNGHFGDPRTLDKVIDGVNNVSDEQHMWLIEFNPNENHYMDIDLGSSNFELAGIRIWNYNKSPEDTRRGVKYVHVSLDGYPLSPRNGLLIRRATGSNEIEFGQTILFKAADTYADEMYKWCGGHGFTADQCAIAHPPDGYYSSRIDQDWEAPLFPCGHLIRIDFLAAHAKAKHIGIQDMQVFDGAGRLINFEEGTEARMVFVEGSPANSNKGFPWLGQVSRNVCNRIYCVFDEPVSLSMIKIWNYTDNPSMGAKEVAVYMDSMIIFQGLLEKAHPNAPKPHCIIYTPEEAVIQQVKQENAISYCGETEQTVVFIDNNTVIKDV</sequence>